<protein>
    <submittedName>
        <fullName evidence="6">Polysaccharide biosynthesis/export family protein</fullName>
    </submittedName>
</protein>
<feature type="signal peptide" evidence="3">
    <location>
        <begin position="1"/>
        <end position="23"/>
    </location>
</feature>
<dbReference type="EMBL" id="CP138203">
    <property type="protein sequence ID" value="WPC74276.1"/>
    <property type="molecule type" value="Genomic_DNA"/>
</dbReference>
<reference evidence="6 7" key="1">
    <citation type="submission" date="2023-11" db="EMBL/GenBank/DDBJ databases">
        <title>Plant-associative lifestyle of Vibrio porteresiae and its evolutionary dynamics.</title>
        <authorList>
            <person name="Rameshkumar N."/>
            <person name="Kirti K."/>
        </authorList>
    </citation>
    <scope>NUCLEOTIDE SEQUENCE [LARGE SCALE GENOMIC DNA]</scope>
    <source>
        <strain evidence="6 7">MSSRF30</strain>
    </source>
</reference>
<dbReference type="InterPro" id="IPR019554">
    <property type="entry name" value="Soluble_ligand-bd"/>
</dbReference>
<evidence type="ECO:0000259" key="4">
    <source>
        <dbReference type="Pfam" id="PF02563"/>
    </source>
</evidence>
<dbReference type="Proteomes" id="UP001304071">
    <property type="component" value="Chromosome 1"/>
</dbReference>
<dbReference type="InterPro" id="IPR003715">
    <property type="entry name" value="Poly_export_N"/>
</dbReference>
<evidence type="ECO:0000256" key="1">
    <source>
        <dbReference type="ARBA" id="ARBA00022729"/>
    </source>
</evidence>
<dbReference type="PANTHER" id="PTHR33619">
    <property type="entry name" value="POLYSACCHARIDE EXPORT PROTEIN GFCE-RELATED"/>
    <property type="match status" value="1"/>
</dbReference>
<evidence type="ECO:0000256" key="2">
    <source>
        <dbReference type="SAM" id="MobiDB-lite"/>
    </source>
</evidence>
<name>A0ABZ0QCU3_9VIBR</name>
<keyword evidence="7" id="KW-1185">Reference proteome</keyword>
<dbReference type="Gene3D" id="3.30.1950.10">
    <property type="entry name" value="wza like domain"/>
    <property type="match status" value="1"/>
</dbReference>
<keyword evidence="1 3" id="KW-0732">Signal</keyword>
<organism evidence="6 7">
    <name type="scientific">Vibrio porteresiae DSM 19223</name>
    <dbReference type="NCBI Taxonomy" id="1123496"/>
    <lineage>
        <taxon>Bacteria</taxon>
        <taxon>Pseudomonadati</taxon>
        <taxon>Pseudomonadota</taxon>
        <taxon>Gammaproteobacteria</taxon>
        <taxon>Vibrionales</taxon>
        <taxon>Vibrionaceae</taxon>
        <taxon>Vibrio</taxon>
    </lineage>
</organism>
<evidence type="ECO:0000259" key="5">
    <source>
        <dbReference type="Pfam" id="PF10531"/>
    </source>
</evidence>
<dbReference type="PANTHER" id="PTHR33619:SF3">
    <property type="entry name" value="POLYSACCHARIDE EXPORT PROTEIN GFCE-RELATED"/>
    <property type="match status" value="1"/>
</dbReference>
<evidence type="ECO:0000256" key="3">
    <source>
        <dbReference type="SAM" id="SignalP"/>
    </source>
</evidence>
<gene>
    <name evidence="6" type="ORF">R8Z52_03155</name>
</gene>
<feature type="domain" description="Polysaccharide export protein N-terminal" evidence="4">
    <location>
        <begin position="107"/>
        <end position="181"/>
    </location>
</feature>
<dbReference type="Pfam" id="PF02563">
    <property type="entry name" value="Poly_export"/>
    <property type="match status" value="1"/>
</dbReference>
<evidence type="ECO:0000313" key="6">
    <source>
        <dbReference type="EMBL" id="WPC74276.1"/>
    </source>
</evidence>
<feature type="region of interest" description="Disordered" evidence="2">
    <location>
        <begin position="40"/>
        <end position="63"/>
    </location>
</feature>
<dbReference type="Pfam" id="PF10531">
    <property type="entry name" value="SLBB"/>
    <property type="match status" value="1"/>
</dbReference>
<evidence type="ECO:0000313" key="7">
    <source>
        <dbReference type="Proteomes" id="UP001304071"/>
    </source>
</evidence>
<dbReference type="Gene3D" id="3.10.560.10">
    <property type="entry name" value="Outer membrane lipoprotein wza domain like"/>
    <property type="match status" value="3"/>
</dbReference>
<feature type="domain" description="Soluble ligand binding" evidence="5">
    <location>
        <begin position="483"/>
        <end position="526"/>
    </location>
</feature>
<sequence length="577" mass="62940">MIFKQKTALGFFSGVLLLNSAFAADSSSFLLLNQSSSATPSQVDATTKAPNQTLKSGSYNSSARQGLLLPSEANIRDLLPSSGESLPPPYGANLFAGGYETERTDGTRDNYPIAAGDKLNIWIWGATNYSSVVTVDNQGNIFIPDIGPIHVKDVMAGSVNTYVTNKIKQVYTRNVNVYVNLLTATPVSVYLSGAIIRPGQYAGMASDSILYYLQRAGGVDSERGSYRDIEIIRQGEIIATADLYDFMRSGALPRISFKDGDIILVTPQKAAITVTGSARNPFRFELNQDNTSGEQLIKYARPLAKVSHVGIVGNRASGPISLYITYDDFKSFALKDGDKVIFNDDLRSKVLDIQVSGSYQGPSYFAVDQSTHLHDILNYIPVDPKLADTDSIYVLRKSVAERQKKMLDDSLERLERSVLTTPASSDGEAGIRAEEAKMVMQFTAEARKVKPDGRVVVSDKGNIADIQLEEGDQIVIPYKTDLIQIGGEVLMPQAVVYNSQATLDDYIAWAGGFSDRADDRNIAIVHANGLVEFDLESKIRKGDQILVLPKVETKGMQLTKDITQIIYQIAVAAKVAL</sequence>
<feature type="chain" id="PRO_5046212823" evidence="3">
    <location>
        <begin position="24"/>
        <end position="577"/>
    </location>
</feature>
<proteinExistence type="predicted"/>
<dbReference type="InterPro" id="IPR049712">
    <property type="entry name" value="Poly_export"/>
</dbReference>
<accession>A0ABZ0QCU3</accession>
<dbReference type="RefSeq" id="WP_261894382.1">
    <property type="nucleotide sequence ID" value="NZ_AP024895.1"/>
</dbReference>